<name>A0A0L6VAB5_9BASI</name>
<gene>
    <name evidence="2" type="ORF">VP01_2096g1</name>
</gene>
<evidence type="ECO:0000313" key="3">
    <source>
        <dbReference type="Proteomes" id="UP000037035"/>
    </source>
</evidence>
<comment type="caution">
    <text evidence="2">The sequence shown here is derived from an EMBL/GenBank/DDBJ whole genome shotgun (WGS) entry which is preliminary data.</text>
</comment>
<accession>A0A0L6VAB5</accession>
<protein>
    <submittedName>
        <fullName evidence="2">Uncharacterized protein</fullName>
    </submittedName>
</protein>
<dbReference type="OrthoDB" id="2517652at2759"/>
<feature type="region of interest" description="Disordered" evidence="1">
    <location>
        <begin position="127"/>
        <end position="178"/>
    </location>
</feature>
<evidence type="ECO:0000256" key="1">
    <source>
        <dbReference type="SAM" id="MobiDB-lite"/>
    </source>
</evidence>
<reference evidence="2 3" key="1">
    <citation type="submission" date="2015-08" db="EMBL/GenBank/DDBJ databases">
        <title>Next Generation Sequencing and Analysis of the Genome of Puccinia sorghi L Schw, the Causal Agent of Maize Common Rust.</title>
        <authorList>
            <person name="Rochi L."/>
            <person name="Burguener G."/>
            <person name="Darino M."/>
            <person name="Turjanski A."/>
            <person name="Kreff E."/>
            <person name="Dieguez M.J."/>
            <person name="Sacco F."/>
        </authorList>
    </citation>
    <scope>NUCLEOTIDE SEQUENCE [LARGE SCALE GENOMIC DNA]</scope>
    <source>
        <strain evidence="2 3">RO10H11247</strain>
    </source>
</reference>
<feature type="non-terminal residue" evidence="2">
    <location>
        <position position="1"/>
    </location>
</feature>
<feature type="compositionally biased region" description="Polar residues" evidence="1">
    <location>
        <begin position="138"/>
        <end position="166"/>
    </location>
</feature>
<dbReference type="Proteomes" id="UP000037035">
    <property type="component" value="Unassembled WGS sequence"/>
</dbReference>
<dbReference type="VEuPathDB" id="FungiDB:VP01_2096g1"/>
<proteinExistence type="predicted"/>
<evidence type="ECO:0000313" key="2">
    <source>
        <dbReference type="EMBL" id="KNZ57698.1"/>
    </source>
</evidence>
<sequence>RGLQDHNNDLYSFGQTANFIATSIHVPCVRKGVAYLKGEMGLGDKHLDILLWAGLLRDLYPDSSTAVGEKVELYVETAHGNQDITHWVNGYGHILHFYPRSGEHGYVAISAYLKEVAPQIETRLHKEAEQSEVDSPLPVSNTGTPMIRPNESSLEGTTCPYTSNRPRPNGIPRPTPSGIVTEGGFYQVKILCGRRWG</sequence>
<organism evidence="2 3">
    <name type="scientific">Puccinia sorghi</name>
    <dbReference type="NCBI Taxonomy" id="27349"/>
    <lineage>
        <taxon>Eukaryota</taxon>
        <taxon>Fungi</taxon>
        <taxon>Dikarya</taxon>
        <taxon>Basidiomycota</taxon>
        <taxon>Pucciniomycotina</taxon>
        <taxon>Pucciniomycetes</taxon>
        <taxon>Pucciniales</taxon>
        <taxon>Pucciniaceae</taxon>
        <taxon>Puccinia</taxon>
    </lineage>
</organism>
<dbReference type="EMBL" id="LAVV01006944">
    <property type="protein sequence ID" value="KNZ57698.1"/>
    <property type="molecule type" value="Genomic_DNA"/>
</dbReference>
<dbReference type="AlphaFoldDB" id="A0A0L6VAB5"/>
<keyword evidence="3" id="KW-1185">Reference proteome</keyword>